<dbReference type="EMBL" id="JAFCMP010000334">
    <property type="protein sequence ID" value="KAG5181428.1"/>
    <property type="molecule type" value="Genomic_DNA"/>
</dbReference>
<evidence type="ECO:0000256" key="1">
    <source>
        <dbReference type="SAM" id="MobiDB-lite"/>
    </source>
</evidence>
<name>A0A835Z388_9STRA</name>
<dbReference type="Proteomes" id="UP000664859">
    <property type="component" value="Unassembled WGS sequence"/>
</dbReference>
<gene>
    <name evidence="2" type="ORF">JKP88DRAFT_346748</name>
</gene>
<sequence>MADGRAPLGLVVPAVDSPLFASAVSALRKHKPQLAVSPSQLGVIYSSLLQLPARRLVRLGLVSQEDMRSAITAQVTTSDLSGEQSRAFRIDNGIVAGLAGLAVSGSGAAALSVPAAGPIRKLLLEYGVDLPPRQIALLLHAIQAPPILFAKLGLIPAEALRKTPDGLPATEHCTSGSPPCEASAPPGGSGDADGARCTLLGSQGSAGF</sequence>
<proteinExistence type="predicted"/>
<feature type="region of interest" description="Disordered" evidence="1">
    <location>
        <begin position="166"/>
        <end position="196"/>
    </location>
</feature>
<comment type="caution">
    <text evidence="2">The sequence shown here is derived from an EMBL/GenBank/DDBJ whole genome shotgun (WGS) entry which is preliminary data.</text>
</comment>
<evidence type="ECO:0000313" key="2">
    <source>
        <dbReference type="EMBL" id="KAG5181428.1"/>
    </source>
</evidence>
<reference evidence="2" key="1">
    <citation type="submission" date="2021-02" db="EMBL/GenBank/DDBJ databases">
        <title>First Annotated Genome of the Yellow-green Alga Tribonema minus.</title>
        <authorList>
            <person name="Mahan K.M."/>
        </authorList>
    </citation>
    <scope>NUCLEOTIDE SEQUENCE</scope>
    <source>
        <strain evidence="2">UTEX B ZZ1240</strain>
    </source>
</reference>
<dbReference type="AlphaFoldDB" id="A0A835Z388"/>
<accession>A0A835Z388</accession>
<evidence type="ECO:0000313" key="3">
    <source>
        <dbReference type="Proteomes" id="UP000664859"/>
    </source>
</evidence>
<keyword evidence="3" id="KW-1185">Reference proteome</keyword>
<protein>
    <submittedName>
        <fullName evidence="2">Uncharacterized protein</fullName>
    </submittedName>
</protein>
<organism evidence="2 3">
    <name type="scientific">Tribonema minus</name>
    <dbReference type="NCBI Taxonomy" id="303371"/>
    <lineage>
        <taxon>Eukaryota</taxon>
        <taxon>Sar</taxon>
        <taxon>Stramenopiles</taxon>
        <taxon>Ochrophyta</taxon>
        <taxon>PX clade</taxon>
        <taxon>Xanthophyceae</taxon>
        <taxon>Tribonematales</taxon>
        <taxon>Tribonemataceae</taxon>
        <taxon>Tribonema</taxon>
    </lineage>
</organism>